<feature type="domain" description="EGF-like" evidence="12">
    <location>
        <begin position="10"/>
        <end position="54"/>
    </location>
</feature>
<dbReference type="FunFam" id="2.60.120.290:FF:000005">
    <property type="entry name" value="Procollagen C-endopeptidase enhancer 1"/>
    <property type="match status" value="1"/>
</dbReference>
<dbReference type="AlphaFoldDB" id="A0A8S4A6L1"/>
<dbReference type="PROSITE" id="PS01180">
    <property type="entry name" value="CUB"/>
    <property type="match status" value="3"/>
</dbReference>
<evidence type="ECO:0000256" key="7">
    <source>
        <dbReference type="ARBA" id="ARBA00023157"/>
    </source>
</evidence>
<sequence>YQGNGISCTYVGFCSVNNGGCHPLATCSETGGLGPVCICPSGYVGSGVGAYGCQQQSVAGGCASNPCQNGAVCAPVGSTGFSCTCRPGFSGPTCSTTVDACLSNPCQNGGTCISQTQAPGYSCQCTADFTGANCQNAQLECGGFLRGQSGSFRYPRTEGVTYPHRRSCAWVITTSLDKIITATFPVFSLEYHPECNFDFLQIHDGSSPSAHMIGKYCGTNPPNGGSLNSTHNQLYFWFKSDASIAHNGFEVHWTSHPPTCGGYLNGSDHGAINSPGYPGNYPHNRDCGWTVAVSPGKNILFSFAALGLEQHPNCSFDYLEIRDGESSDAQLIQRFCSSERPAPVQTTGPYAYVQFHSDHSMSDRGFHITYTALEEGRQGCGGVLSGPDGEVKSPGFPNPYRHNIQCVWIITVAPGSSVQLSFLEFDLQTSSSCSQDYLTIRDGSDQMAPILSTFCGTDLPTEITSSSNILSLELHTDENISGQGFRAQWIT</sequence>
<comment type="caution">
    <text evidence="10">Lacks conserved residue(s) required for the propagation of feature annotation.</text>
</comment>
<keyword evidence="3 10" id="KW-0245">EGF-like domain</keyword>
<evidence type="ECO:0000256" key="6">
    <source>
        <dbReference type="ARBA" id="ARBA00023136"/>
    </source>
</evidence>
<feature type="disulfide bond" evidence="10">
    <location>
        <begin position="125"/>
        <end position="134"/>
    </location>
</feature>
<dbReference type="FunFam" id="2.10.25.10:FF:000255">
    <property type="entry name" value="Sushi, nidogen and EGF-like domains 1"/>
    <property type="match status" value="1"/>
</dbReference>
<feature type="domain" description="EGF-like" evidence="12">
    <location>
        <begin position="58"/>
        <end position="95"/>
    </location>
</feature>
<evidence type="ECO:0000256" key="4">
    <source>
        <dbReference type="ARBA" id="ARBA00022729"/>
    </source>
</evidence>
<dbReference type="Gene3D" id="2.10.25.10">
    <property type="entry name" value="Laminin"/>
    <property type="match status" value="3"/>
</dbReference>
<feature type="domain" description="CUB" evidence="11">
    <location>
        <begin position="380"/>
        <end position="491"/>
    </location>
</feature>
<dbReference type="FunFam" id="2.60.120.290:FF:000013">
    <property type="entry name" value="Membrane frizzled-related protein"/>
    <property type="match status" value="2"/>
</dbReference>
<dbReference type="InterPro" id="IPR035914">
    <property type="entry name" value="Sperma_CUB_dom_sf"/>
</dbReference>
<keyword evidence="6" id="KW-0472">Membrane</keyword>
<dbReference type="Gene3D" id="2.60.120.290">
    <property type="entry name" value="Spermadhesin, CUB domain"/>
    <property type="match status" value="3"/>
</dbReference>
<protein>
    <recommendedName>
        <fullName evidence="15">Cubilin</fullName>
    </recommendedName>
</protein>
<dbReference type="PROSITE" id="PS50026">
    <property type="entry name" value="EGF_3"/>
    <property type="match status" value="3"/>
</dbReference>
<keyword evidence="8" id="KW-0325">Glycoprotein</keyword>
<dbReference type="Pfam" id="PF00431">
    <property type="entry name" value="CUB"/>
    <property type="match status" value="3"/>
</dbReference>
<keyword evidence="7 10" id="KW-1015">Disulfide bond</keyword>
<evidence type="ECO:0000259" key="12">
    <source>
        <dbReference type="PROSITE" id="PS50026"/>
    </source>
</evidence>
<gene>
    <name evidence="13" type="ORF">CUNI_LOCUS22452</name>
</gene>
<dbReference type="SUPFAM" id="SSF49854">
    <property type="entry name" value="Spermadhesin, CUB domain"/>
    <property type="match status" value="3"/>
</dbReference>
<feature type="disulfide bond" evidence="10">
    <location>
        <begin position="106"/>
        <end position="123"/>
    </location>
</feature>
<dbReference type="GO" id="GO:0005886">
    <property type="term" value="C:plasma membrane"/>
    <property type="evidence" value="ECO:0007669"/>
    <property type="project" value="UniProtKB-SubCell"/>
</dbReference>
<dbReference type="PANTHER" id="PTHR24251">
    <property type="entry name" value="OVOCHYMASE-RELATED"/>
    <property type="match status" value="1"/>
</dbReference>
<dbReference type="Pfam" id="PF12947">
    <property type="entry name" value="EGF_3"/>
    <property type="match status" value="1"/>
</dbReference>
<keyword evidence="14" id="KW-1185">Reference proteome</keyword>
<dbReference type="SMART" id="SM00179">
    <property type="entry name" value="EGF_CA"/>
    <property type="match status" value="2"/>
</dbReference>
<feature type="non-terminal residue" evidence="13">
    <location>
        <position position="491"/>
    </location>
</feature>
<comment type="caution">
    <text evidence="13">The sequence shown here is derived from an EMBL/GenBank/DDBJ whole genome shotgun (WGS) entry which is preliminary data.</text>
</comment>
<feature type="non-terminal residue" evidence="13">
    <location>
        <position position="1"/>
    </location>
</feature>
<evidence type="ECO:0000259" key="11">
    <source>
        <dbReference type="PROSITE" id="PS01180"/>
    </source>
</evidence>
<keyword evidence="2" id="KW-1003">Cell membrane</keyword>
<dbReference type="OrthoDB" id="6149709at2759"/>
<evidence type="ECO:0000256" key="8">
    <source>
        <dbReference type="ARBA" id="ARBA00023180"/>
    </source>
</evidence>
<name>A0A8S4A6L1_9EUPU</name>
<evidence type="ECO:0000256" key="2">
    <source>
        <dbReference type="ARBA" id="ARBA00022475"/>
    </source>
</evidence>
<evidence type="ECO:0008006" key="15">
    <source>
        <dbReference type="Google" id="ProtNLM"/>
    </source>
</evidence>
<feature type="domain" description="EGF-like" evidence="12">
    <location>
        <begin position="97"/>
        <end position="135"/>
    </location>
</feature>
<evidence type="ECO:0000256" key="1">
    <source>
        <dbReference type="ARBA" id="ARBA00004236"/>
    </source>
</evidence>
<dbReference type="SMART" id="SM00042">
    <property type="entry name" value="CUB"/>
    <property type="match status" value="3"/>
</dbReference>
<dbReference type="PROSITE" id="PS00022">
    <property type="entry name" value="EGF_1"/>
    <property type="match status" value="2"/>
</dbReference>
<keyword evidence="4" id="KW-0732">Signal</keyword>
<dbReference type="InterPro" id="IPR024731">
    <property type="entry name" value="NELL2-like_EGF"/>
</dbReference>
<dbReference type="InterPro" id="IPR000742">
    <property type="entry name" value="EGF"/>
</dbReference>
<accession>A0A8S4A6L1</accession>
<dbReference type="FunFam" id="2.10.25.10:FF:000095">
    <property type="entry name" value="Notch, isoform B"/>
    <property type="match status" value="1"/>
</dbReference>
<dbReference type="InterPro" id="IPR001881">
    <property type="entry name" value="EGF-like_Ca-bd_dom"/>
</dbReference>
<dbReference type="Pfam" id="PF00008">
    <property type="entry name" value="EGF"/>
    <property type="match status" value="2"/>
</dbReference>
<dbReference type="GO" id="GO:0005509">
    <property type="term" value="F:calcium ion binding"/>
    <property type="evidence" value="ECO:0007669"/>
    <property type="project" value="InterPro"/>
</dbReference>
<evidence type="ECO:0000256" key="10">
    <source>
        <dbReference type="PROSITE-ProRule" id="PRU00076"/>
    </source>
</evidence>
<evidence type="ECO:0000256" key="5">
    <source>
        <dbReference type="ARBA" id="ARBA00022737"/>
    </source>
</evidence>
<proteinExistence type="predicted"/>
<dbReference type="PROSITE" id="PS01186">
    <property type="entry name" value="EGF_2"/>
    <property type="match status" value="1"/>
</dbReference>
<evidence type="ECO:0000256" key="3">
    <source>
        <dbReference type="ARBA" id="ARBA00022536"/>
    </source>
</evidence>
<dbReference type="SMART" id="SM00181">
    <property type="entry name" value="EGF"/>
    <property type="match status" value="3"/>
</dbReference>
<dbReference type="CDD" id="cd00054">
    <property type="entry name" value="EGF_CA"/>
    <property type="match status" value="2"/>
</dbReference>
<dbReference type="Proteomes" id="UP000678393">
    <property type="component" value="Unassembled WGS sequence"/>
</dbReference>
<evidence type="ECO:0000313" key="13">
    <source>
        <dbReference type="EMBL" id="CAG5136894.1"/>
    </source>
</evidence>
<dbReference type="PANTHER" id="PTHR24251:SF37">
    <property type="entry name" value="CUB DOMAIN-CONTAINING PROTEIN"/>
    <property type="match status" value="1"/>
</dbReference>
<dbReference type="EMBL" id="CAJHNH020008584">
    <property type="protein sequence ID" value="CAG5136894.1"/>
    <property type="molecule type" value="Genomic_DNA"/>
</dbReference>
<organism evidence="13 14">
    <name type="scientific">Candidula unifasciata</name>
    <dbReference type="NCBI Taxonomy" id="100452"/>
    <lineage>
        <taxon>Eukaryota</taxon>
        <taxon>Metazoa</taxon>
        <taxon>Spiralia</taxon>
        <taxon>Lophotrochozoa</taxon>
        <taxon>Mollusca</taxon>
        <taxon>Gastropoda</taxon>
        <taxon>Heterobranchia</taxon>
        <taxon>Euthyneura</taxon>
        <taxon>Panpulmonata</taxon>
        <taxon>Eupulmonata</taxon>
        <taxon>Stylommatophora</taxon>
        <taxon>Helicina</taxon>
        <taxon>Helicoidea</taxon>
        <taxon>Geomitridae</taxon>
        <taxon>Candidula</taxon>
    </lineage>
</organism>
<feature type="disulfide bond" evidence="10">
    <location>
        <begin position="85"/>
        <end position="94"/>
    </location>
</feature>
<feature type="domain" description="CUB" evidence="11">
    <location>
        <begin position="260"/>
        <end position="373"/>
    </location>
</feature>
<comment type="subcellular location">
    <subcellularLocation>
        <location evidence="1">Cell membrane</location>
    </subcellularLocation>
</comment>
<reference evidence="13" key="1">
    <citation type="submission" date="2021-04" db="EMBL/GenBank/DDBJ databases">
        <authorList>
            <consortium name="Molecular Ecology Group"/>
        </authorList>
    </citation>
    <scope>NUCLEOTIDE SEQUENCE</scope>
</reference>
<dbReference type="CDD" id="cd00041">
    <property type="entry name" value="CUB"/>
    <property type="match status" value="3"/>
</dbReference>
<feature type="disulfide bond" evidence="9">
    <location>
        <begin position="260"/>
        <end position="287"/>
    </location>
</feature>
<evidence type="ECO:0000256" key="9">
    <source>
        <dbReference type="PROSITE-ProRule" id="PRU00059"/>
    </source>
</evidence>
<feature type="domain" description="CUB" evidence="11">
    <location>
        <begin position="141"/>
        <end position="256"/>
    </location>
</feature>
<feature type="disulfide bond" evidence="9">
    <location>
        <begin position="141"/>
        <end position="168"/>
    </location>
</feature>
<dbReference type="SUPFAM" id="SSF57196">
    <property type="entry name" value="EGF/Laminin"/>
    <property type="match status" value="3"/>
</dbReference>
<keyword evidence="5" id="KW-0677">Repeat</keyword>
<dbReference type="InterPro" id="IPR000859">
    <property type="entry name" value="CUB_dom"/>
</dbReference>
<evidence type="ECO:0000313" key="14">
    <source>
        <dbReference type="Proteomes" id="UP000678393"/>
    </source>
</evidence>